<feature type="domain" description="Spindle pole body component Bbp1 C-terminal" evidence="11">
    <location>
        <begin position="278"/>
        <end position="490"/>
    </location>
</feature>
<keyword evidence="6" id="KW-0206">Cytoskeleton</keyword>
<dbReference type="KEGG" id="ndi:NDAI_0F01160"/>
<evidence type="ECO:0000256" key="2">
    <source>
        <dbReference type="ARBA" id="ARBA00006554"/>
    </source>
</evidence>
<dbReference type="Pfam" id="PF15272">
    <property type="entry name" value="BBP1_C"/>
    <property type="match status" value="1"/>
</dbReference>
<evidence type="ECO:0000256" key="8">
    <source>
        <dbReference type="SAM" id="Coils"/>
    </source>
</evidence>
<dbReference type="RefSeq" id="XP_003670678.1">
    <property type="nucleotide sequence ID" value="XM_003670630.1"/>
</dbReference>
<dbReference type="HOGENOM" id="CLU_544103_0_0_1"/>
<evidence type="ECO:0000256" key="5">
    <source>
        <dbReference type="ARBA" id="ARBA00023054"/>
    </source>
</evidence>
<reference evidence="12 13" key="1">
    <citation type="journal article" date="2011" name="Proc. Natl. Acad. Sci. U.S.A.">
        <title>Evolutionary erosion of yeast sex chromosomes by mating-type switching accidents.</title>
        <authorList>
            <person name="Gordon J.L."/>
            <person name="Armisen D."/>
            <person name="Proux-Wera E."/>
            <person name="Oheigeartaigh S.S."/>
            <person name="Byrne K.P."/>
            <person name="Wolfe K.H."/>
        </authorList>
    </citation>
    <scope>NUCLEOTIDE SEQUENCE [LARGE SCALE GENOMIC DNA]</scope>
    <source>
        <strain evidence="13">ATCC 10597 / BCRC 20456 / CBS 421 / NBRC 0211 / NRRL Y-12639</strain>
    </source>
</reference>
<evidence type="ECO:0000256" key="3">
    <source>
        <dbReference type="ARBA" id="ARBA00021092"/>
    </source>
</evidence>
<keyword evidence="13" id="KW-1185">Reference proteome</keyword>
<dbReference type="GO" id="GO:0005816">
    <property type="term" value="C:spindle pole body"/>
    <property type="evidence" value="ECO:0007669"/>
    <property type="project" value="UniProtKB-SubCell"/>
</dbReference>
<dbReference type="InterPro" id="IPR029330">
    <property type="entry name" value="Bbp1_C"/>
</dbReference>
<comment type="function">
    <text evidence="7">Component of the spindle pole body (SPB) required for insertion of the nascent SPB into the nuclear envelope and for the proper execution of spindle pole body (SPB) duplication. Connects the central plaque of the SPB with the half-bridge. Required for proper localization of CDC5 at the SPB and for proper M-phase progression.</text>
</comment>
<protein>
    <recommendedName>
        <fullName evidence="3">Spindle pole component BBP1</fullName>
    </recommendedName>
</protein>
<dbReference type="OrthoDB" id="4042536at2759"/>
<feature type="region of interest" description="Disordered" evidence="9">
    <location>
        <begin position="219"/>
        <end position="247"/>
    </location>
</feature>
<sequence>MNYRDQLLLQEEEQELHQPDNSPGNSGLFKWTIDALFGPKKEPHMLSQDDTNYNNMNHHRRMNKTRESPLTELKTRSNSWDGSSLSNLGLDSSFYRKYDLLSPSNNMQLQQQEQQQQRYNHNTKYNDIRNSLMSPIHLRPSMVTNEQQKNENSLLRHQLYNHDEDPPNSEPTDTFQWRNNRSKISSNNNNHRQDMDNDIPFRPPKDNDTLLSKLFGKGKRISKSQAENKNDYNNNKTNIPGKFPSPAKSILSTTINEDLTYNNGKGTATTNAPRKPHNYVKEYQELLDEICLNTRSLHLIDKDLQERDQFVQLQEEAFQDKYNSLRLEFISQLKQMKKLSDKYFKLLSKYQTLKKISLDAENSNDEQINDLQGQLTHLKKSIQFANDERRNLTRDNDLLSDRLRDSEIQRENDQFKYESKIRDLERQLLEVRTRIPEQDHYYYNNYSNNYNDTLDTSISSPAMSTRRRNKFNMEDLGTGTENRQSIEDILTMDTDELKSYI</sequence>
<evidence type="ECO:0000256" key="4">
    <source>
        <dbReference type="ARBA" id="ARBA00022490"/>
    </source>
</evidence>
<organism evidence="12 13">
    <name type="scientific">Naumovozyma dairenensis (strain ATCC 10597 / BCRC 20456 / CBS 421 / NBRC 0211 / NRRL Y-12639)</name>
    <name type="common">Saccharomyces dairenensis</name>
    <dbReference type="NCBI Taxonomy" id="1071378"/>
    <lineage>
        <taxon>Eukaryota</taxon>
        <taxon>Fungi</taxon>
        <taxon>Dikarya</taxon>
        <taxon>Ascomycota</taxon>
        <taxon>Saccharomycotina</taxon>
        <taxon>Saccharomycetes</taxon>
        <taxon>Saccharomycetales</taxon>
        <taxon>Saccharomycetaceae</taxon>
        <taxon>Naumovozyma</taxon>
    </lineage>
</organism>
<dbReference type="AlphaFoldDB" id="G0WCC4"/>
<comment type="similarity">
    <text evidence="2">Belongs to the BBP1 family.</text>
</comment>
<evidence type="ECO:0000313" key="12">
    <source>
        <dbReference type="EMBL" id="CCD25435.1"/>
    </source>
</evidence>
<evidence type="ECO:0000256" key="9">
    <source>
        <dbReference type="SAM" id="MobiDB-lite"/>
    </source>
</evidence>
<evidence type="ECO:0000313" key="13">
    <source>
        <dbReference type="Proteomes" id="UP000000689"/>
    </source>
</evidence>
<evidence type="ECO:0000256" key="6">
    <source>
        <dbReference type="ARBA" id="ARBA00023212"/>
    </source>
</evidence>
<keyword evidence="4" id="KW-0963">Cytoplasm</keyword>
<feature type="region of interest" description="Disordered" evidence="9">
    <location>
        <begin position="160"/>
        <end position="204"/>
    </location>
</feature>
<feature type="compositionally biased region" description="Low complexity" evidence="9">
    <location>
        <begin position="178"/>
        <end position="190"/>
    </location>
</feature>
<name>G0WCC4_NAUDC</name>
<dbReference type="EMBL" id="HE580272">
    <property type="protein sequence ID" value="CCD25435.1"/>
    <property type="molecule type" value="Genomic_DNA"/>
</dbReference>
<evidence type="ECO:0000259" key="10">
    <source>
        <dbReference type="Pfam" id="PF15271"/>
    </source>
</evidence>
<proteinExistence type="inferred from homology"/>
<dbReference type="STRING" id="1071378.G0WCC4"/>
<dbReference type="eggNOG" id="ENOG502RYZ2">
    <property type="taxonomic scope" value="Eukaryota"/>
</dbReference>
<evidence type="ECO:0000259" key="11">
    <source>
        <dbReference type="Pfam" id="PF15272"/>
    </source>
</evidence>
<feature type="coiled-coil region" evidence="8">
    <location>
        <begin position="368"/>
        <end position="409"/>
    </location>
</feature>
<feature type="domain" description="Spindle pole component Bbp1 N-terminal" evidence="10">
    <location>
        <begin position="24"/>
        <end position="217"/>
    </location>
</feature>
<evidence type="ECO:0000256" key="7">
    <source>
        <dbReference type="ARBA" id="ARBA00024676"/>
    </source>
</evidence>
<dbReference type="Proteomes" id="UP000000689">
    <property type="component" value="Chromosome 6"/>
</dbReference>
<comment type="subcellular location">
    <subcellularLocation>
        <location evidence="1">Cytoplasm</location>
        <location evidence="1">Cytoskeleton</location>
        <location evidence="1">Microtubule organizing center</location>
        <location evidence="1">Spindle pole body</location>
    </subcellularLocation>
</comment>
<accession>G0WCC4</accession>
<evidence type="ECO:0000256" key="1">
    <source>
        <dbReference type="ARBA" id="ARBA00004317"/>
    </source>
</evidence>
<dbReference type="InterPro" id="IPR029328">
    <property type="entry name" value="Bbp1_N"/>
</dbReference>
<keyword evidence="5 8" id="KW-0175">Coiled coil</keyword>
<dbReference type="Pfam" id="PF15271">
    <property type="entry name" value="BBP1_N"/>
    <property type="match status" value="1"/>
</dbReference>
<gene>
    <name evidence="12" type="primary">NDAI0F01160</name>
    <name evidence="12" type="ordered locus">NDAI_0F01160</name>
</gene>
<dbReference type="GeneID" id="11499174"/>